<keyword evidence="3" id="KW-1185">Reference proteome</keyword>
<evidence type="ECO:0000256" key="1">
    <source>
        <dbReference type="SAM" id="MobiDB-lite"/>
    </source>
</evidence>
<proteinExistence type="predicted"/>
<name>A0ABR2QZS1_9ROSI</name>
<protein>
    <submittedName>
        <fullName evidence="2">Uncharacterized protein</fullName>
    </submittedName>
</protein>
<dbReference type="Proteomes" id="UP001396334">
    <property type="component" value="Unassembled WGS sequence"/>
</dbReference>
<organism evidence="2 3">
    <name type="scientific">Hibiscus sabdariffa</name>
    <name type="common">roselle</name>
    <dbReference type="NCBI Taxonomy" id="183260"/>
    <lineage>
        <taxon>Eukaryota</taxon>
        <taxon>Viridiplantae</taxon>
        <taxon>Streptophyta</taxon>
        <taxon>Embryophyta</taxon>
        <taxon>Tracheophyta</taxon>
        <taxon>Spermatophyta</taxon>
        <taxon>Magnoliopsida</taxon>
        <taxon>eudicotyledons</taxon>
        <taxon>Gunneridae</taxon>
        <taxon>Pentapetalae</taxon>
        <taxon>rosids</taxon>
        <taxon>malvids</taxon>
        <taxon>Malvales</taxon>
        <taxon>Malvaceae</taxon>
        <taxon>Malvoideae</taxon>
        <taxon>Hibiscus</taxon>
    </lineage>
</organism>
<reference evidence="2 3" key="1">
    <citation type="journal article" date="2024" name="G3 (Bethesda)">
        <title>Genome assembly of Hibiscus sabdariffa L. provides insights into metabolisms of medicinal natural products.</title>
        <authorList>
            <person name="Kim T."/>
        </authorList>
    </citation>
    <scope>NUCLEOTIDE SEQUENCE [LARGE SCALE GENOMIC DNA]</scope>
    <source>
        <strain evidence="2">TK-2024</strain>
        <tissue evidence="2">Old leaves</tissue>
    </source>
</reference>
<accession>A0ABR2QZS1</accession>
<comment type="caution">
    <text evidence="2">The sequence shown here is derived from an EMBL/GenBank/DDBJ whole genome shotgun (WGS) entry which is preliminary data.</text>
</comment>
<feature type="region of interest" description="Disordered" evidence="1">
    <location>
        <begin position="56"/>
        <end position="92"/>
    </location>
</feature>
<dbReference type="EMBL" id="JBBPBN010000029">
    <property type="protein sequence ID" value="KAK9006227.1"/>
    <property type="molecule type" value="Genomic_DNA"/>
</dbReference>
<evidence type="ECO:0000313" key="2">
    <source>
        <dbReference type="EMBL" id="KAK9006227.1"/>
    </source>
</evidence>
<gene>
    <name evidence="2" type="ORF">V6N11_035272</name>
</gene>
<evidence type="ECO:0000313" key="3">
    <source>
        <dbReference type="Proteomes" id="UP001396334"/>
    </source>
</evidence>
<sequence>MVPQEPVSRTALDSIELYGPRMVEPIIPDQILQVVEQASCDPSDNYVVVIMQKGHGSKSTLNNSGGVKVHGAKKNHKGLPTTKEVFTNKKEV</sequence>